<evidence type="ECO:0000313" key="3">
    <source>
        <dbReference type="EMBL" id="CAF4014353.1"/>
    </source>
</evidence>
<protein>
    <recommendedName>
        <fullName evidence="1">CRAL-TRIO domain-containing protein</fullName>
    </recommendedName>
</protein>
<dbReference type="PROSITE" id="PS50191">
    <property type="entry name" value="CRAL_TRIO"/>
    <property type="match status" value="1"/>
</dbReference>
<dbReference type="SUPFAM" id="SSF52087">
    <property type="entry name" value="CRAL/TRIO domain"/>
    <property type="match status" value="1"/>
</dbReference>
<organism evidence="2 4">
    <name type="scientific">Adineta steineri</name>
    <dbReference type="NCBI Taxonomy" id="433720"/>
    <lineage>
        <taxon>Eukaryota</taxon>
        <taxon>Metazoa</taxon>
        <taxon>Spiralia</taxon>
        <taxon>Gnathifera</taxon>
        <taxon>Rotifera</taxon>
        <taxon>Eurotatoria</taxon>
        <taxon>Bdelloidea</taxon>
        <taxon>Adinetida</taxon>
        <taxon>Adinetidae</taxon>
        <taxon>Adineta</taxon>
    </lineage>
</organism>
<reference evidence="2" key="1">
    <citation type="submission" date="2021-02" db="EMBL/GenBank/DDBJ databases">
        <authorList>
            <person name="Nowell W R."/>
        </authorList>
    </citation>
    <scope>NUCLEOTIDE SEQUENCE</scope>
</reference>
<dbReference type="EMBL" id="CAJNOG010000469">
    <property type="protein sequence ID" value="CAF1257673.1"/>
    <property type="molecule type" value="Genomic_DNA"/>
</dbReference>
<dbReference type="Proteomes" id="UP000663844">
    <property type="component" value="Unassembled WGS sequence"/>
</dbReference>
<dbReference type="EMBL" id="CAJOAZ010003546">
    <property type="protein sequence ID" value="CAF4014353.1"/>
    <property type="molecule type" value="Genomic_DNA"/>
</dbReference>
<comment type="caution">
    <text evidence="2">The sequence shown here is derived from an EMBL/GenBank/DDBJ whole genome shotgun (WGS) entry which is preliminary data.</text>
</comment>
<dbReference type="Pfam" id="PF00650">
    <property type="entry name" value="CRAL_TRIO"/>
    <property type="match status" value="1"/>
</dbReference>
<dbReference type="CDD" id="cd00170">
    <property type="entry name" value="SEC14"/>
    <property type="match status" value="1"/>
</dbReference>
<accession>A0A815AHW4</accession>
<evidence type="ECO:0000313" key="4">
    <source>
        <dbReference type="Proteomes" id="UP000663845"/>
    </source>
</evidence>
<dbReference type="Gene3D" id="3.40.525.10">
    <property type="entry name" value="CRAL-TRIO lipid binding domain"/>
    <property type="match status" value="1"/>
</dbReference>
<dbReference type="SMART" id="SM00516">
    <property type="entry name" value="SEC14"/>
    <property type="match status" value="1"/>
</dbReference>
<evidence type="ECO:0000259" key="1">
    <source>
        <dbReference type="PROSITE" id="PS50191"/>
    </source>
</evidence>
<dbReference type="InterPro" id="IPR036865">
    <property type="entry name" value="CRAL-TRIO_dom_sf"/>
</dbReference>
<sequence length="246" mass="29147">MAAPIPTYQTLTTVEAFRKAVNEHFSKQINEGQEYDERDIKRFNEIDEYALMFVRHAQYGKTFDEQKGFYHFNEAMTWRKQNNAYDISTDRFPSSYFDRHAVFYKNHDVNDSRVLNCVIRVFHKGQEDNEAVKRFIIYNFEEQIRNHPGQRIAILFDMRETGLGHLDYDLIKFIINSLMYHYPGLLSYMLIFKLPFILQAAWKLIKSWLPTETQNSVIFANEKTITNYIPADQLPKAMGGTRDEEL</sequence>
<dbReference type="Proteomes" id="UP000663845">
    <property type="component" value="Unassembled WGS sequence"/>
</dbReference>
<dbReference type="GO" id="GO:0012505">
    <property type="term" value="C:endomembrane system"/>
    <property type="evidence" value="ECO:0007669"/>
    <property type="project" value="TreeGrafter"/>
</dbReference>
<dbReference type="InterPro" id="IPR053012">
    <property type="entry name" value="ER-organelle_contact"/>
</dbReference>
<evidence type="ECO:0000313" key="2">
    <source>
        <dbReference type="EMBL" id="CAF1257673.1"/>
    </source>
</evidence>
<dbReference type="PANTHER" id="PTHR46384">
    <property type="entry name" value="MOTILE SPERM DOMAIN-CONTAINING PROTEIN 2"/>
    <property type="match status" value="1"/>
</dbReference>
<feature type="domain" description="CRAL-TRIO" evidence="1">
    <location>
        <begin position="84"/>
        <end position="246"/>
    </location>
</feature>
<dbReference type="AlphaFoldDB" id="A0A815AHW4"/>
<dbReference type="PANTHER" id="PTHR46384:SF1">
    <property type="entry name" value="MOTILE SPERM DOMAIN-CONTAINING PROTEIN 2"/>
    <property type="match status" value="1"/>
</dbReference>
<proteinExistence type="predicted"/>
<dbReference type="InterPro" id="IPR001251">
    <property type="entry name" value="CRAL-TRIO_dom"/>
</dbReference>
<name>A0A815AHW4_9BILA</name>
<gene>
    <name evidence="2" type="ORF">JYZ213_LOCUS29976</name>
    <name evidence="3" type="ORF">OXD698_LOCUS30303</name>
</gene>
<dbReference type="GO" id="GO:0140284">
    <property type="term" value="C:endoplasmic reticulum-endosome membrane contact site"/>
    <property type="evidence" value="ECO:0007669"/>
    <property type="project" value="TreeGrafter"/>
</dbReference>